<dbReference type="PANTHER" id="PTHR10083:SF217">
    <property type="entry name" value="BOOPHILIN-H2"/>
    <property type="match status" value="1"/>
</dbReference>
<dbReference type="InterPro" id="IPR036880">
    <property type="entry name" value="Kunitz_BPTI_sf"/>
</dbReference>
<evidence type="ECO:0000256" key="5">
    <source>
        <dbReference type="ARBA" id="ARBA00023157"/>
    </source>
</evidence>
<dbReference type="PROSITE" id="PS50279">
    <property type="entry name" value="BPTI_KUNITZ_2"/>
    <property type="match status" value="4"/>
</dbReference>
<keyword evidence="2" id="KW-0964">Secreted</keyword>
<proteinExistence type="predicted"/>
<dbReference type="PANTHER" id="PTHR10083">
    <property type="entry name" value="KUNITZ-TYPE PROTEASE INHIBITOR-RELATED"/>
    <property type="match status" value="1"/>
</dbReference>
<keyword evidence="3" id="KW-0646">Protease inhibitor</keyword>
<dbReference type="SMART" id="SM00131">
    <property type="entry name" value="KU"/>
    <property type="match status" value="4"/>
</dbReference>
<evidence type="ECO:0000256" key="4">
    <source>
        <dbReference type="ARBA" id="ARBA00022900"/>
    </source>
</evidence>
<evidence type="ECO:0000256" key="2">
    <source>
        <dbReference type="ARBA" id="ARBA00022525"/>
    </source>
</evidence>
<evidence type="ECO:0000256" key="3">
    <source>
        <dbReference type="ARBA" id="ARBA00022690"/>
    </source>
</evidence>
<organism evidence="8">
    <name type="scientific">Ixodes ricinus</name>
    <name type="common">Common tick</name>
    <name type="synonym">Acarus ricinus</name>
    <dbReference type="NCBI Taxonomy" id="34613"/>
    <lineage>
        <taxon>Eukaryota</taxon>
        <taxon>Metazoa</taxon>
        <taxon>Ecdysozoa</taxon>
        <taxon>Arthropoda</taxon>
        <taxon>Chelicerata</taxon>
        <taxon>Arachnida</taxon>
        <taxon>Acari</taxon>
        <taxon>Parasitiformes</taxon>
        <taxon>Ixodida</taxon>
        <taxon>Ixodoidea</taxon>
        <taxon>Ixodidae</taxon>
        <taxon>Ixodinae</taxon>
        <taxon>Ixodes</taxon>
    </lineage>
</organism>
<reference evidence="8" key="1">
    <citation type="submission" date="2019-12" db="EMBL/GenBank/DDBJ databases">
        <title>An insight into the sialome of adult female Ixodes ricinus ticks feeding for 6 days.</title>
        <authorList>
            <person name="Perner J."/>
            <person name="Ribeiro J.M.C."/>
        </authorList>
    </citation>
    <scope>NUCLEOTIDE SEQUENCE</scope>
    <source>
        <strain evidence="8">Semi-engorged</strain>
        <tissue evidence="8">Salivary glands</tissue>
    </source>
</reference>
<dbReference type="AlphaFoldDB" id="A0A6B0V842"/>
<evidence type="ECO:0000259" key="7">
    <source>
        <dbReference type="PROSITE" id="PS50279"/>
    </source>
</evidence>
<keyword evidence="4" id="KW-0722">Serine protease inhibitor</keyword>
<sequence length="325" mass="37904">MFVHFVWILATAATGSCSHSCQSDLKLDVCSLDPIKGGVNDRVEHFFYDWRTGTCLLMMFGDWDEGEEQNRFQWEDDCNSKCRPGLRKDCFEEAKKGWGYKNIEMWTYNSSSTKCVRFTWTGMGPQKNVFSSEAECSKQCRIPDLGPCAYPFRTDCRHGDYIYYSYDDKTQKCVKLGPHQCPTYGNGFYTMRQCYQRCGRFVEDKCSLPIQNMTFCSKFKNRWGYNNDKKRCEMFLGCEDSGNNFPTAKACWQTCAKAQGHRCAGEPDYKYRGLVWKYYYDINSHECVSQNMFRGYVSGDSNLFETKDDCERTCRATHEPEPDLW</sequence>
<keyword evidence="6" id="KW-0732">Signal</keyword>
<evidence type="ECO:0000256" key="1">
    <source>
        <dbReference type="ARBA" id="ARBA00004613"/>
    </source>
</evidence>
<dbReference type="Pfam" id="PF00014">
    <property type="entry name" value="Kunitz_BPTI"/>
    <property type="match status" value="4"/>
</dbReference>
<evidence type="ECO:0000313" key="8">
    <source>
        <dbReference type="EMBL" id="MXU98289.1"/>
    </source>
</evidence>
<protein>
    <submittedName>
        <fullName evidence="8">Putative kunitz</fullName>
    </submittedName>
</protein>
<feature type="domain" description="BPTI/Kunitz inhibitor" evidence="7">
    <location>
        <begin position="30"/>
        <end position="82"/>
    </location>
</feature>
<evidence type="ECO:0000256" key="6">
    <source>
        <dbReference type="SAM" id="SignalP"/>
    </source>
</evidence>
<keyword evidence="5" id="KW-1015">Disulfide bond</keyword>
<name>A0A6B0V842_IXORI</name>
<dbReference type="EMBL" id="GIFC01016206">
    <property type="protein sequence ID" value="MXU98289.1"/>
    <property type="molecule type" value="Transcribed_RNA"/>
</dbReference>
<feature type="domain" description="BPTI/Kunitz inhibitor" evidence="7">
    <location>
        <begin position="251"/>
        <end position="314"/>
    </location>
</feature>
<dbReference type="GO" id="GO:0004867">
    <property type="term" value="F:serine-type endopeptidase inhibitor activity"/>
    <property type="evidence" value="ECO:0007669"/>
    <property type="project" value="UniProtKB-KW"/>
</dbReference>
<comment type="subcellular location">
    <subcellularLocation>
        <location evidence="1">Secreted</location>
    </subcellularLocation>
</comment>
<dbReference type="InterPro" id="IPR050098">
    <property type="entry name" value="TFPI/VKTCI-like"/>
</dbReference>
<feature type="chain" id="PRO_5025361292" evidence="6">
    <location>
        <begin position="19"/>
        <end position="325"/>
    </location>
</feature>
<dbReference type="GO" id="GO:0005615">
    <property type="term" value="C:extracellular space"/>
    <property type="evidence" value="ECO:0007669"/>
    <property type="project" value="TreeGrafter"/>
</dbReference>
<feature type="domain" description="BPTI/Kunitz inhibitor" evidence="7">
    <location>
        <begin position="90"/>
        <end position="140"/>
    </location>
</feature>
<dbReference type="SUPFAM" id="SSF57362">
    <property type="entry name" value="BPTI-like"/>
    <property type="match status" value="5"/>
</dbReference>
<dbReference type="Gene3D" id="4.10.410.10">
    <property type="entry name" value="Pancreatic trypsin inhibitor Kunitz domain"/>
    <property type="match status" value="4"/>
</dbReference>
<feature type="signal peptide" evidence="6">
    <location>
        <begin position="1"/>
        <end position="18"/>
    </location>
</feature>
<feature type="domain" description="BPTI/Kunitz inhibitor" evidence="7">
    <location>
        <begin position="206"/>
        <end position="255"/>
    </location>
</feature>
<dbReference type="CDD" id="cd00109">
    <property type="entry name" value="Kunitz-type"/>
    <property type="match status" value="1"/>
</dbReference>
<accession>A0A6B0V842</accession>
<dbReference type="InterPro" id="IPR002223">
    <property type="entry name" value="Kunitz_BPTI"/>
</dbReference>